<sequence length="842" mass="94051">MTDNLFEAISSPISKTAIFAATSSPISKTAMEKSLDPAVLGQLHTPEAKELHSLMKELGRIGVGQIIDLPQIVVLGGQNAGKSSTLEAISGINFPVKQGLCTRFATELELESDTVAGMHASIKYSDNGKIEIKPLDDASVDKNGLPDIIERAAANMKERSPSKQFYNDVLILNVKVPGLFPLLLVDLPGVFEVGTNDQPEEDIQIVNELVDSYLERPNTIIMLVVGAEFDFVHQKVLKTVKKFNDYQNRTIGIITKPDVSESRGYQKEYIRLAQNKQVNYNLKLGWHVLRNRDTLQNETSFAQRNAAENRLFTKHSTEISWSAIKDGDWGVKSLREKLSKIQFEHQRNCLPDVTQEIRVKLAERQEQLDRTGPARPEPEDVREFLRGRAIEFHMLAKSAVEGRYNAPFFRRLPDPYKLRAQIFRFNAAFDYTMRANGAKEIIVGRSDVTVDGPKLRQNLKDFFEIHPYPFDSPKKREFASVCAELNKHAASHRGRELPGFINGALAFELFQEQSSKWEQIARHHIDLVTAYSKDFVKKALEFLIGPADSNQTTAALLRSIVFEFFKEREQVLQAKLEELIQPYKNGFALPADEEFEEYMDKRATDTKERIQKQIQAKQSVATDGSITISKSQLGSIVSQALDGAERVYSPGTIVDRMQVYYELSRRTFTDNIINLALEGCLICHIDSILTPEKVRKMSNETVMEIAAESESTRAEREALTKQKEILQRALDFCTRRELFNVVAQEKDFSSTEPGKIAPKPATSAPEANSDSALADNKETDAAKPSINSTTPTPEVASEKTESSKQPNPTLPESIHSQEALSSSPGSKPISPSKSAGSSATAN</sequence>
<accession>A0ACC1N6V1</accession>
<dbReference type="EMBL" id="JANJQO010000861">
    <property type="protein sequence ID" value="KAJ2974201.1"/>
    <property type="molecule type" value="Genomic_DNA"/>
</dbReference>
<comment type="caution">
    <text evidence="1">The sequence shown here is derived from an EMBL/GenBank/DDBJ whole genome shotgun (WGS) entry which is preliminary data.</text>
</comment>
<evidence type="ECO:0000313" key="1">
    <source>
        <dbReference type="EMBL" id="KAJ2974201.1"/>
    </source>
</evidence>
<name>A0ACC1N6V1_9HYPO</name>
<protein>
    <submittedName>
        <fullName evidence="1">Uncharacterized protein</fullName>
    </submittedName>
</protein>
<organism evidence="1 2">
    <name type="scientific">Zarea fungicola</name>
    <dbReference type="NCBI Taxonomy" id="93591"/>
    <lineage>
        <taxon>Eukaryota</taxon>
        <taxon>Fungi</taxon>
        <taxon>Dikarya</taxon>
        <taxon>Ascomycota</taxon>
        <taxon>Pezizomycotina</taxon>
        <taxon>Sordariomycetes</taxon>
        <taxon>Hypocreomycetidae</taxon>
        <taxon>Hypocreales</taxon>
        <taxon>Cordycipitaceae</taxon>
        <taxon>Zarea</taxon>
    </lineage>
</organism>
<evidence type="ECO:0000313" key="2">
    <source>
        <dbReference type="Proteomes" id="UP001143910"/>
    </source>
</evidence>
<dbReference type="Proteomes" id="UP001143910">
    <property type="component" value="Unassembled WGS sequence"/>
</dbReference>
<proteinExistence type="predicted"/>
<gene>
    <name evidence="1" type="ORF">NQ176_g6182</name>
</gene>
<keyword evidence="2" id="KW-1185">Reference proteome</keyword>
<reference evidence="1" key="1">
    <citation type="submission" date="2022-08" db="EMBL/GenBank/DDBJ databases">
        <title>Genome Sequence of Lecanicillium fungicola.</title>
        <authorList>
            <person name="Buettner E."/>
        </authorList>
    </citation>
    <scope>NUCLEOTIDE SEQUENCE</scope>
    <source>
        <strain evidence="1">Babe33</strain>
    </source>
</reference>